<feature type="transmembrane region" description="Helical" evidence="8">
    <location>
        <begin position="230"/>
        <end position="253"/>
    </location>
</feature>
<dbReference type="InterPro" id="IPR013783">
    <property type="entry name" value="Ig-like_fold"/>
</dbReference>
<evidence type="ECO:0000256" key="9">
    <source>
        <dbReference type="SAM" id="SignalP"/>
    </source>
</evidence>
<keyword evidence="6" id="KW-1015">Disulfide bond</keyword>
<keyword evidence="7" id="KW-0325">Glycoprotein</keyword>
<evidence type="ECO:0000313" key="11">
    <source>
        <dbReference type="EMBL" id="KAL2081048.1"/>
    </source>
</evidence>
<dbReference type="AlphaFoldDB" id="A0ABD1J505"/>
<feature type="signal peptide" evidence="9">
    <location>
        <begin position="1"/>
        <end position="23"/>
    </location>
</feature>
<dbReference type="InterPro" id="IPR040012">
    <property type="entry name" value="CD200R"/>
</dbReference>
<organism evidence="11 12">
    <name type="scientific">Coilia grayii</name>
    <name type="common">Gray's grenadier anchovy</name>
    <dbReference type="NCBI Taxonomy" id="363190"/>
    <lineage>
        <taxon>Eukaryota</taxon>
        <taxon>Metazoa</taxon>
        <taxon>Chordata</taxon>
        <taxon>Craniata</taxon>
        <taxon>Vertebrata</taxon>
        <taxon>Euteleostomi</taxon>
        <taxon>Actinopterygii</taxon>
        <taxon>Neopterygii</taxon>
        <taxon>Teleostei</taxon>
        <taxon>Clupei</taxon>
        <taxon>Clupeiformes</taxon>
        <taxon>Clupeoidei</taxon>
        <taxon>Engraulidae</taxon>
        <taxon>Coilinae</taxon>
        <taxon>Coilia</taxon>
    </lineage>
</organism>
<dbReference type="InterPro" id="IPR036179">
    <property type="entry name" value="Ig-like_dom_sf"/>
</dbReference>
<comment type="caution">
    <text evidence="11">The sequence shown here is derived from an EMBL/GenBank/DDBJ whole genome shotgun (WGS) entry which is preliminary data.</text>
</comment>
<evidence type="ECO:0000259" key="10">
    <source>
        <dbReference type="PROSITE" id="PS50835"/>
    </source>
</evidence>
<dbReference type="EMBL" id="JBHFQA010000020">
    <property type="protein sequence ID" value="KAL2081048.1"/>
    <property type="molecule type" value="Genomic_DNA"/>
</dbReference>
<feature type="domain" description="Ig-like" evidence="10">
    <location>
        <begin position="18"/>
        <end position="124"/>
    </location>
</feature>
<protein>
    <recommendedName>
        <fullName evidence="10">Ig-like domain-containing protein</fullName>
    </recommendedName>
</protein>
<comment type="subcellular location">
    <subcellularLocation>
        <location evidence="1">Membrane</location>
        <topology evidence="1">Single-pass membrane protein</topology>
    </subcellularLocation>
</comment>
<dbReference type="GO" id="GO:0009986">
    <property type="term" value="C:cell surface"/>
    <property type="evidence" value="ECO:0007669"/>
    <property type="project" value="UniProtKB-ARBA"/>
</dbReference>
<accession>A0ABD1J505</accession>
<keyword evidence="5 8" id="KW-0472">Membrane</keyword>
<evidence type="ECO:0000256" key="5">
    <source>
        <dbReference type="ARBA" id="ARBA00023136"/>
    </source>
</evidence>
<evidence type="ECO:0000256" key="3">
    <source>
        <dbReference type="ARBA" id="ARBA00022692"/>
    </source>
</evidence>
<name>A0ABD1J505_9TELE</name>
<feature type="chain" id="PRO_5044882504" description="Ig-like domain-containing protein" evidence="9">
    <location>
        <begin position="24"/>
        <end position="260"/>
    </location>
</feature>
<dbReference type="InterPro" id="IPR007110">
    <property type="entry name" value="Ig-like_dom"/>
</dbReference>
<evidence type="ECO:0000256" key="6">
    <source>
        <dbReference type="ARBA" id="ARBA00023157"/>
    </source>
</evidence>
<dbReference type="Proteomes" id="UP001591681">
    <property type="component" value="Unassembled WGS sequence"/>
</dbReference>
<evidence type="ECO:0000256" key="1">
    <source>
        <dbReference type="ARBA" id="ARBA00004167"/>
    </source>
</evidence>
<evidence type="ECO:0000256" key="4">
    <source>
        <dbReference type="ARBA" id="ARBA00022989"/>
    </source>
</evidence>
<dbReference type="SMART" id="SM00409">
    <property type="entry name" value="IG"/>
    <property type="match status" value="1"/>
</dbReference>
<dbReference type="InterPro" id="IPR003599">
    <property type="entry name" value="Ig_sub"/>
</dbReference>
<dbReference type="Gene3D" id="2.60.40.10">
    <property type="entry name" value="Immunoglobulins"/>
    <property type="match status" value="2"/>
</dbReference>
<dbReference type="SUPFAM" id="SSF48726">
    <property type="entry name" value="Immunoglobulin"/>
    <property type="match status" value="2"/>
</dbReference>
<sequence length="260" mass="29040">MDVWWLMRTLPFLALLSPSSSLAASRTEYFEVGKDVHLSCNNVTWTDALYYIWKINITGVQCITSEGVSKPKYNNCTGGKVLRTTMRGESYLHIPSFTLRDEGMYTCETAYRGGAYKAIIRVVATVRPVLIGKLERDGGQLFAVCSAVVRRPEVEVLWKEMWGSLEVKRRLTPNTDGTVTIESWLHLPDDITKDSLTCVANHPSWTQEVSITIDIAEPPADPFAAELQHVIILSSLIVLSVVIITTLSTYMCLQGKNHGK</sequence>
<keyword evidence="9" id="KW-0732">Signal</keyword>
<evidence type="ECO:0000313" key="12">
    <source>
        <dbReference type="Proteomes" id="UP001591681"/>
    </source>
</evidence>
<comment type="similarity">
    <text evidence="2">Belongs to the CD200R family.</text>
</comment>
<proteinExistence type="inferred from homology"/>
<dbReference type="GO" id="GO:0016020">
    <property type="term" value="C:membrane"/>
    <property type="evidence" value="ECO:0007669"/>
    <property type="project" value="UniProtKB-SubCell"/>
</dbReference>
<dbReference type="PROSITE" id="PS50835">
    <property type="entry name" value="IG_LIKE"/>
    <property type="match status" value="1"/>
</dbReference>
<keyword evidence="3 8" id="KW-0812">Transmembrane</keyword>
<reference evidence="11 12" key="1">
    <citation type="submission" date="2024-09" db="EMBL/GenBank/DDBJ databases">
        <title>A chromosome-level genome assembly of Gray's grenadier anchovy, Coilia grayii.</title>
        <authorList>
            <person name="Fu Z."/>
        </authorList>
    </citation>
    <scope>NUCLEOTIDE SEQUENCE [LARGE SCALE GENOMIC DNA]</scope>
    <source>
        <strain evidence="11">G4</strain>
        <tissue evidence="11">Muscle</tissue>
    </source>
</reference>
<dbReference type="PANTHER" id="PTHR21462">
    <property type="entry name" value="CELL SURFACE GLYCOPROTEIN OX2 RECEPTOR PRECURSOR"/>
    <property type="match status" value="1"/>
</dbReference>
<evidence type="ECO:0000256" key="7">
    <source>
        <dbReference type="ARBA" id="ARBA00023180"/>
    </source>
</evidence>
<keyword evidence="4 8" id="KW-1133">Transmembrane helix</keyword>
<keyword evidence="12" id="KW-1185">Reference proteome</keyword>
<gene>
    <name evidence="11" type="ORF">ACEWY4_022901</name>
</gene>
<evidence type="ECO:0000256" key="8">
    <source>
        <dbReference type="SAM" id="Phobius"/>
    </source>
</evidence>
<dbReference type="PANTHER" id="PTHR21462:SF2">
    <property type="entry name" value="CELL SURFACE GLYCOPROTEIN CD200 RECEPTOR 2"/>
    <property type="match status" value="1"/>
</dbReference>
<evidence type="ECO:0000256" key="2">
    <source>
        <dbReference type="ARBA" id="ARBA00008215"/>
    </source>
</evidence>